<dbReference type="InterPro" id="IPR023299">
    <property type="entry name" value="ATPase_P-typ_cyto_dom_N"/>
</dbReference>
<dbReference type="GO" id="GO:0016887">
    <property type="term" value="F:ATP hydrolysis activity"/>
    <property type="evidence" value="ECO:0007669"/>
    <property type="project" value="InterPro"/>
</dbReference>
<feature type="region of interest" description="Disordered" evidence="13">
    <location>
        <begin position="12"/>
        <end position="43"/>
    </location>
</feature>
<evidence type="ECO:0000256" key="7">
    <source>
        <dbReference type="ARBA" id="ARBA00022840"/>
    </source>
</evidence>
<dbReference type="InterPro" id="IPR004014">
    <property type="entry name" value="ATPase_P-typ_cation-transptr_N"/>
</dbReference>
<evidence type="ECO:0000259" key="14">
    <source>
        <dbReference type="SMART" id="SM00831"/>
    </source>
</evidence>
<keyword evidence="12" id="KW-0375">Hydrogen ion transport</keyword>
<keyword evidence="7 12" id="KW-0067">ATP-binding</keyword>
<dbReference type="InParanoid" id="B7GE53"/>
<keyword evidence="6 12" id="KW-0547">Nucleotide-binding</keyword>
<evidence type="ECO:0000256" key="3">
    <source>
        <dbReference type="ARBA" id="ARBA00022553"/>
    </source>
</evidence>
<dbReference type="PRINTS" id="PR00119">
    <property type="entry name" value="CATATPASE"/>
</dbReference>
<dbReference type="SFLD" id="SFLDG00002">
    <property type="entry name" value="C1.7:_P-type_atpase_like"/>
    <property type="match status" value="1"/>
</dbReference>
<keyword evidence="12" id="KW-0406">Ion transport</keyword>
<dbReference type="OrthoDB" id="116380at2759"/>
<dbReference type="Pfam" id="PF00702">
    <property type="entry name" value="Hydrolase"/>
    <property type="match status" value="1"/>
</dbReference>
<evidence type="ECO:0000256" key="11">
    <source>
        <dbReference type="ARBA" id="ARBA00023136"/>
    </source>
</evidence>
<dbReference type="NCBIfam" id="TIGR01647">
    <property type="entry name" value="ATPase-IIIA_H"/>
    <property type="match status" value="1"/>
</dbReference>
<dbReference type="Pfam" id="PF00690">
    <property type="entry name" value="Cation_ATPase_N"/>
    <property type="match status" value="1"/>
</dbReference>
<evidence type="ECO:0000256" key="8">
    <source>
        <dbReference type="ARBA" id="ARBA00022842"/>
    </source>
</evidence>
<dbReference type="eggNOG" id="KOG0205">
    <property type="taxonomic scope" value="Eukaryota"/>
</dbReference>
<dbReference type="InterPro" id="IPR059000">
    <property type="entry name" value="ATPase_P-type_domA"/>
</dbReference>
<keyword evidence="3" id="KW-0597">Phosphoprotein</keyword>
<dbReference type="AlphaFoldDB" id="B7GE53"/>
<feature type="transmembrane region" description="Helical" evidence="12">
    <location>
        <begin position="71"/>
        <end position="94"/>
    </location>
</feature>
<keyword evidence="12" id="KW-0813">Transport</keyword>
<feature type="transmembrane region" description="Helical" evidence="12">
    <location>
        <begin position="808"/>
        <end position="828"/>
    </location>
</feature>
<evidence type="ECO:0000256" key="1">
    <source>
        <dbReference type="ARBA" id="ARBA00004141"/>
    </source>
</evidence>
<dbReference type="InterPro" id="IPR008250">
    <property type="entry name" value="ATPase_P-typ_transduc_dom_A_sf"/>
</dbReference>
<dbReference type="SUPFAM" id="SSF81653">
    <property type="entry name" value="Calcium ATPase, transduction domain A"/>
    <property type="match status" value="1"/>
</dbReference>
<feature type="transmembrane region" description="Helical" evidence="12">
    <location>
        <begin position="672"/>
        <end position="693"/>
    </location>
</feature>
<evidence type="ECO:0000256" key="2">
    <source>
        <dbReference type="ARBA" id="ARBA00008804"/>
    </source>
</evidence>
<sequence>MPDLEEGGRLTETAAIGGGTHPTTSTIPQQPTEGEYDWVPTDPTSGLTSEQVAQALARYGPNEIPVPDTPLYLLFVRQFVGFLPFLIELAAIVSLAVQDYIDFGIILGILLVNGCLGFREEYHAKKSLQAVSASLDSEIAVRRDGLTASLLVKQLVPGDIVFLVGGTIVPADVLWISGDVVQLDTAALTGEPLPRKYPSAEHGRTLLSGTTVTAGECYGQVLRIGTATEIGQAQVDILQDKSVRIVSVFQQKIMKVVQMLIAGSLIVVLAVLLVKGIVYDGFDDNVKETILDALSILIASIPVALPLVVQVNLALGASFLAKEHHAIVTSIPALQDIASMSMLCSDKTGTLTTANMSVIPEQVFAAEGFTTEQVLLYAYLCSNPDKKDDPIDRAVVAAFLQSAKANEKDDYVQTEIIGFNPTVKRVVAFVGHGNETITIAKGLPAKIVNTQAGGEDDHELQWQVNRAADRDFLDRVGNVDTGLSKAGYKTIGIGVCFGNARTMKNPVWKFAGLVPMLDPPREDTRATIESLHHANISIKMITGDHQNVGKETARLIGLGTDIRTGEEIRHASSQDKKRLVWEADGFAAVLPSDKREVVMILRNEYGIVTGMTGDGVNDAPALSAAQVGIAVEGATDAAKNAADLILTEPGLSPIYGAVLESRRIFLRIKGYVIYRVAASIIMVLTLSIIIFASGCAVDSLLVIILALLNDISMIPVAYDNASATTKPQLPRASKLVLMSLYYGICQTALGLSFIFIMDHAKDLDGPIALNRACSSETRGFIWFHLTLVTELMIFSVRAPGSMLYSTPSIFLIISVLGTCAGSAFIAMYGSELSGLNVVWILLFNLGTLVLVDFGKIMFRALIGEEPGDIIASDELLSVSPIKTETAKNLEKKLRYVVHNESLLEPEDRQHMVQVRRRRRMMSEGFFSGDGGGWNQGFVDRRRVNSILAQQGSAFFQNRGDRSKQTTMPW</sequence>
<evidence type="ECO:0000256" key="12">
    <source>
        <dbReference type="RuleBase" id="RU362083"/>
    </source>
</evidence>
<accession>B7GE53</accession>
<gene>
    <name evidence="15" type="primary">ATPase2-3A</name>
    <name evidence="15" type="ORF">PHATRDRAFT_55200</name>
</gene>
<dbReference type="Gene3D" id="2.70.150.10">
    <property type="entry name" value="Calcium-transporting ATPase, cytoplasmic transduction domain A"/>
    <property type="match status" value="1"/>
</dbReference>
<dbReference type="GO" id="GO:0005886">
    <property type="term" value="C:plasma membrane"/>
    <property type="evidence" value="ECO:0007669"/>
    <property type="project" value="UniProtKB-SubCell"/>
</dbReference>
<dbReference type="KEGG" id="pti:PHATRDRAFT_55200"/>
<dbReference type="InterPro" id="IPR023298">
    <property type="entry name" value="ATPase_P-typ_TM_dom_sf"/>
</dbReference>
<dbReference type="SFLD" id="SFLDF00027">
    <property type="entry name" value="p-type_atpase"/>
    <property type="match status" value="1"/>
</dbReference>
<dbReference type="NCBIfam" id="TIGR01494">
    <property type="entry name" value="ATPase_P-type"/>
    <property type="match status" value="2"/>
</dbReference>
<evidence type="ECO:0000256" key="5">
    <source>
        <dbReference type="ARBA" id="ARBA00022723"/>
    </source>
</evidence>
<evidence type="ECO:0000256" key="10">
    <source>
        <dbReference type="ARBA" id="ARBA00022989"/>
    </source>
</evidence>
<dbReference type="HOGENOM" id="CLU_002360_6_4_1"/>
<feature type="transmembrane region" description="Helical" evidence="12">
    <location>
        <begin position="259"/>
        <end position="278"/>
    </location>
</feature>
<keyword evidence="10 12" id="KW-1133">Transmembrane helix</keyword>
<keyword evidence="9 12" id="KW-1278">Translocase</keyword>
<feature type="transmembrane region" description="Helical" evidence="12">
    <location>
        <begin position="834"/>
        <end position="853"/>
    </location>
</feature>
<dbReference type="InterPro" id="IPR023214">
    <property type="entry name" value="HAD_sf"/>
</dbReference>
<dbReference type="STRING" id="556484.B7GE53"/>
<keyword evidence="5" id="KW-0479">Metal-binding</keyword>
<dbReference type="PaxDb" id="2850-Phatr55200"/>
<evidence type="ECO:0000256" key="6">
    <source>
        <dbReference type="ARBA" id="ARBA00022741"/>
    </source>
</evidence>
<dbReference type="EC" id="7.1.2.1" evidence="12"/>
<feature type="compositionally biased region" description="Polar residues" evidence="13">
    <location>
        <begin position="21"/>
        <end position="32"/>
    </location>
</feature>
<dbReference type="GO" id="GO:0005524">
    <property type="term" value="F:ATP binding"/>
    <property type="evidence" value="ECO:0007669"/>
    <property type="project" value="UniProtKB-UniRule"/>
</dbReference>
<dbReference type="Gene3D" id="1.20.1110.10">
    <property type="entry name" value="Calcium-transporting ATPase, transmembrane domain"/>
    <property type="match status" value="1"/>
</dbReference>
<dbReference type="GeneID" id="7199258"/>
<dbReference type="SUPFAM" id="SSF81660">
    <property type="entry name" value="Metal cation-transporting ATPase, ATP-binding domain N"/>
    <property type="match status" value="1"/>
</dbReference>
<dbReference type="OMA" id="APLWVFK"/>
<evidence type="ECO:0000256" key="13">
    <source>
        <dbReference type="SAM" id="MobiDB-lite"/>
    </source>
</evidence>
<dbReference type="PRINTS" id="PR00120">
    <property type="entry name" value="HATPASE"/>
</dbReference>
<evidence type="ECO:0000256" key="9">
    <source>
        <dbReference type="ARBA" id="ARBA00022967"/>
    </source>
</evidence>
<dbReference type="InterPro" id="IPR018303">
    <property type="entry name" value="ATPase_P-typ_P_site"/>
</dbReference>
<dbReference type="GO" id="GO:0046872">
    <property type="term" value="F:metal ion binding"/>
    <property type="evidence" value="ECO:0007669"/>
    <property type="project" value="UniProtKB-KW"/>
</dbReference>
<dbReference type="Pfam" id="PF00122">
    <property type="entry name" value="E1-E2_ATPase"/>
    <property type="match status" value="1"/>
</dbReference>
<reference evidence="15 16" key="1">
    <citation type="journal article" date="2008" name="Nature">
        <title>The Phaeodactylum genome reveals the evolutionary history of diatom genomes.</title>
        <authorList>
            <person name="Bowler C."/>
            <person name="Allen A.E."/>
            <person name="Badger J.H."/>
            <person name="Grimwood J."/>
            <person name="Jabbari K."/>
            <person name="Kuo A."/>
            <person name="Maheswari U."/>
            <person name="Martens C."/>
            <person name="Maumus F."/>
            <person name="Otillar R.P."/>
            <person name="Rayko E."/>
            <person name="Salamov A."/>
            <person name="Vandepoele K."/>
            <person name="Beszteri B."/>
            <person name="Gruber A."/>
            <person name="Heijde M."/>
            <person name="Katinka M."/>
            <person name="Mock T."/>
            <person name="Valentin K."/>
            <person name="Verret F."/>
            <person name="Berges J.A."/>
            <person name="Brownlee C."/>
            <person name="Cadoret J.P."/>
            <person name="Chiovitti A."/>
            <person name="Choi C.J."/>
            <person name="Coesel S."/>
            <person name="De Martino A."/>
            <person name="Detter J.C."/>
            <person name="Durkin C."/>
            <person name="Falciatore A."/>
            <person name="Fournet J."/>
            <person name="Haruta M."/>
            <person name="Huysman M.J."/>
            <person name="Jenkins B.D."/>
            <person name="Jiroutova K."/>
            <person name="Jorgensen R.E."/>
            <person name="Joubert Y."/>
            <person name="Kaplan A."/>
            <person name="Kroger N."/>
            <person name="Kroth P.G."/>
            <person name="La Roche J."/>
            <person name="Lindquist E."/>
            <person name="Lommer M."/>
            <person name="Martin-Jezequel V."/>
            <person name="Lopez P.J."/>
            <person name="Lucas S."/>
            <person name="Mangogna M."/>
            <person name="McGinnis K."/>
            <person name="Medlin L.K."/>
            <person name="Montsant A."/>
            <person name="Oudot-Le Secq M.P."/>
            <person name="Napoli C."/>
            <person name="Obornik M."/>
            <person name="Parker M.S."/>
            <person name="Petit J.L."/>
            <person name="Porcel B.M."/>
            <person name="Poulsen N."/>
            <person name="Robison M."/>
            <person name="Rychlewski L."/>
            <person name="Rynearson T.A."/>
            <person name="Schmutz J."/>
            <person name="Shapiro H."/>
            <person name="Siaut M."/>
            <person name="Stanley M."/>
            <person name="Sussman M.R."/>
            <person name="Taylor A.R."/>
            <person name="Vardi A."/>
            <person name="von Dassow P."/>
            <person name="Vyverman W."/>
            <person name="Willis A."/>
            <person name="Wyrwicz L.S."/>
            <person name="Rokhsar D.S."/>
            <person name="Weissenbach J."/>
            <person name="Armbrust E.V."/>
            <person name="Green B.R."/>
            <person name="Van de Peer Y."/>
            <person name="Grigoriev I.V."/>
        </authorList>
    </citation>
    <scope>NUCLEOTIDE SEQUENCE [LARGE SCALE GENOMIC DNA]</scope>
    <source>
        <strain evidence="15 16">CCAP 1055/1</strain>
    </source>
</reference>
<keyword evidence="11 12" id="KW-0472">Membrane</keyword>
<dbReference type="SUPFAM" id="SSF56784">
    <property type="entry name" value="HAD-like"/>
    <property type="match status" value="1"/>
</dbReference>
<dbReference type="GO" id="GO:0008553">
    <property type="term" value="F:P-type proton-exporting transporter activity"/>
    <property type="evidence" value="ECO:0007669"/>
    <property type="project" value="UniProtKB-UniRule"/>
</dbReference>
<dbReference type="InterPro" id="IPR044492">
    <property type="entry name" value="P_typ_ATPase_HD_dom"/>
</dbReference>
<keyword evidence="16" id="KW-1185">Reference proteome</keyword>
<keyword evidence="8 12" id="KW-0460">Magnesium</keyword>
<comment type="catalytic activity">
    <reaction evidence="12">
        <text>ATP + H2O + H(+)(in) = ADP + phosphate + 2 H(+)(out)</text>
        <dbReference type="Rhea" id="RHEA:20852"/>
        <dbReference type="ChEBI" id="CHEBI:15377"/>
        <dbReference type="ChEBI" id="CHEBI:15378"/>
        <dbReference type="ChEBI" id="CHEBI:30616"/>
        <dbReference type="ChEBI" id="CHEBI:43474"/>
        <dbReference type="ChEBI" id="CHEBI:456216"/>
        <dbReference type="EC" id="7.1.2.1"/>
    </reaction>
</comment>
<dbReference type="Gene3D" id="3.40.50.1000">
    <property type="entry name" value="HAD superfamily/HAD-like"/>
    <property type="match status" value="1"/>
</dbReference>
<dbReference type="GO" id="GO:0120029">
    <property type="term" value="P:proton export across plasma membrane"/>
    <property type="evidence" value="ECO:0007669"/>
    <property type="project" value="UniProtKB-UniRule"/>
</dbReference>
<protein>
    <recommendedName>
        <fullName evidence="12">Plasma membrane ATPase</fullName>
        <ecNumber evidence="12">7.1.2.1</ecNumber>
    </recommendedName>
</protein>
<proteinExistence type="inferred from homology"/>
<dbReference type="Gene3D" id="3.40.1110.10">
    <property type="entry name" value="Calcium-transporting ATPase, cytoplasmic domain N"/>
    <property type="match status" value="1"/>
</dbReference>
<evidence type="ECO:0000313" key="16">
    <source>
        <dbReference type="Proteomes" id="UP000000759"/>
    </source>
</evidence>
<dbReference type="SUPFAM" id="SSF81665">
    <property type="entry name" value="Calcium ATPase, transmembrane domain M"/>
    <property type="match status" value="1"/>
</dbReference>
<dbReference type="SFLD" id="SFLDS00003">
    <property type="entry name" value="Haloacid_Dehalogenase"/>
    <property type="match status" value="1"/>
</dbReference>
<feature type="transmembrane region" description="Helical" evidence="12">
    <location>
        <begin position="739"/>
        <end position="757"/>
    </location>
</feature>
<dbReference type="InterPro" id="IPR006534">
    <property type="entry name" value="P-type_ATPase_IIIA"/>
</dbReference>
<feature type="domain" description="Cation-transporting P-type ATPase N-terminal" evidence="14">
    <location>
        <begin position="26"/>
        <end position="99"/>
    </location>
</feature>
<feature type="transmembrane region" description="Helical" evidence="12">
    <location>
        <begin position="290"/>
        <end position="315"/>
    </location>
</feature>
<dbReference type="EMBL" id="CM000632">
    <property type="protein sequence ID" value="EEC43094.1"/>
    <property type="molecule type" value="Genomic_DNA"/>
</dbReference>
<dbReference type="PANTHER" id="PTHR42861">
    <property type="entry name" value="CALCIUM-TRANSPORTING ATPASE"/>
    <property type="match status" value="1"/>
</dbReference>
<dbReference type="Proteomes" id="UP000000759">
    <property type="component" value="Chromosome 30"/>
</dbReference>
<comment type="subcellular location">
    <subcellularLocation>
        <location evidence="12">Cell membrane</location>
        <topology evidence="12">Multi-pass membrane protein</topology>
    </subcellularLocation>
    <subcellularLocation>
        <location evidence="1">Membrane</location>
        <topology evidence="1">Multi-pass membrane protein</topology>
    </subcellularLocation>
</comment>
<feature type="transmembrane region" description="Helical" evidence="12">
    <location>
        <begin position="699"/>
        <end position="718"/>
    </location>
</feature>
<evidence type="ECO:0000313" key="15">
    <source>
        <dbReference type="EMBL" id="EEC43094.1"/>
    </source>
</evidence>
<organism evidence="15 16">
    <name type="scientific">Phaeodactylum tricornutum (strain CCAP 1055/1)</name>
    <dbReference type="NCBI Taxonomy" id="556484"/>
    <lineage>
        <taxon>Eukaryota</taxon>
        <taxon>Sar</taxon>
        <taxon>Stramenopiles</taxon>
        <taxon>Ochrophyta</taxon>
        <taxon>Bacillariophyta</taxon>
        <taxon>Bacillariophyceae</taxon>
        <taxon>Bacillariophycidae</taxon>
        <taxon>Naviculales</taxon>
        <taxon>Phaeodactylaceae</taxon>
        <taxon>Phaeodactylum</taxon>
    </lineage>
</organism>
<comment type="similarity">
    <text evidence="2 12">Belongs to the cation transport ATPase (P-type) (TC 3.A.3) family. Type IIIA subfamily.</text>
</comment>
<dbReference type="SMART" id="SM00831">
    <property type="entry name" value="Cation_ATPase_N"/>
    <property type="match status" value="1"/>
</dbReference>
<dbReference type="PROSITE" id="PS00154">
    <property type="entry name" value="ATPASE_E1_E2"/>
    <property type="match status" value="1"/>
</dbReference>
<dbReference type="FunFam" id="3.40.50.1000:FF:000211">
    <property type="entry name" value="Plasma membrane ATPase"/>
    <property type="match status" value="1"/>
</dbReference>
<dbReference type="InterPro" id="IPR036412">
    <property type="entry name" value="HAD-like_sf"/>
</dbReference>
<reference evidence="16" key="2">
    <citation type="submission" date="2008-08" db="EMBL/GenBank/DDBJ databases">
        <authorList>
            <consortium name="Diatom Consortium"/>
            <person name="Grigoriev I."/>
            <person name="Grimwood J."/>
            <person name="Kuo A."/>
            <person name="Otillar R.P."/>
            <person name="Salamov A."/>
            <person name="Detter J.C."/>
            <person name="Lindquist E."/>
            <person name="Shapiro H."/>
            <person name="Lucas S."/>
            <person name="Glavina del Rio T."/>
            <person name="Pitluck S."/>
            <person name="Rokhsar D."/>
            <person name="Bowler C."/>
        </authorList>
    </citation>
    <scope>GENOME REANNOTATION</scope>
    <source>
        <strain evidence="16">CCAP 1055/1</strain>
    </source>
</reference>
<keyword evidence="4 12" id="KW-0812">Transmembrane</keyword>
<dbReference type="InterPro" id="IPR001757">
    <property type="entry name" value="P_typ_ATPase"/>
</dbReference>
<evidence type="ECO:0000256" key="4">
    <source>
        <dbReference type="ARBA" id="ARBA00022692"/>
    </source>
</evidence>
<dbReference type="RefSeq" id="XP_002185425.1">
    <property type="nucleotide sequence ID" value="XM_002185389.1"/>
</dbReference>
<name>B7GE53_PHATC</name>